<organism evidence="4 5">
    <name type="scientific">Tritrichomonas foetus</name>
    <dbReference type="NCBI Taxonomy" id="1144522"/>
    <lineage>
        <taxon>Eukaryota</taxon>
        <taxon>Metamonada</taxon>
        <taxon>Parabasalia</taxon>
        <taxon>Tritrichomonadida</taxon>
        <taxon>Tritrichomonadidae</taxon>
        <taxon>Tritrichomonas</taxon>
    </lineage>
</organism>
<evidence type="ECO:0000313" key="4">
    <source>
        <dbReference type="EMBL" id="OHS96259.1"/>
    </source>
</evidence>
<dbReference type="OrthoDB" id="1924787at2759"/>
<keyword evidence="2" id="KW-0732">Signal</keyword>
<evidence type="ECO:0000259" key="3">
    <source>
        <dbReference type="Pfam" id="PF03016"/>
    </source>
</evidence>
<comment type="caution">
    <text evidence="4">The sequence shown here is derived from an EMBL/GenBank/DDBJ whole genome shotgun (WGS) entry which is preliminary data.</text>
</comment>
<dbReference type="VEuPathDB" id="TrichDB:TRFO_37590"/>
<dbReference type="GO" id="GO:0016757">
    <property type="term" value="F:glycosyltransferase activity"/>
    <property type="evidence" value="ECO:0007669"/>
    <property type="project" value="InterPro"/>
</dbReference>
<dbReference type="Proteomes" id="UP000179807">
    <property type="component" value="Unassembled WGS sequence"/>
</dbReference>
<dbReference type="RefSeq" id="XP_068349396.1">
    <property type="nucleotide sequence ID" value="XM_068511523.1"/>
</dbReference>
<sequence>MNNYLLFIHFIHIILLSSLSIYVKNYIKSIDDYKVVPFTNHYYLFKDSFPPTKIFIYNKTHPRFQKHLDTLFDPDTDKRFNTHSYVPDVFIFQNIYRLNYVTQDPEQADVFFLRFLCSRYDWGFHYFELYPIMESQGNYYQRYGGVDHFFLHTTHSIFYSVIRDEDHMHISNMFTTQMLHWNETLMYPRIMMRITSSPVYSNLPVSKVNKKRDISVLLLAGVDVHEPSISVLRLNLIDAFKNISSTKIIVTYRYKGSQMEYKQRYSKFMEKSQICIIPAGDCYNSKRFFDSMKKLCVPFIFSDEFRFPFESLFLNYEKLIVQQPMFEYQKIHHNLMLLNSRKIKEMRESLHSISKIYEAKTHEDASPGNYVWTWFWTQYFQLCYIAAAKRICLL</sequence>
<dbReference type="PANTHER" id="PTHR11062:SF281">
    <property type="entry name" value="EXOSTOSIN-LIKE 2"/>
    <property type="match status" value="1"/>
</dbReference>
<dbReference type="Pfam" id="PF03016">
    <property type="entry name" value="Exostosin_GT47"/>
    <property type="match status" value="1"/>
</dbReference>
<evidence type="ECO:0000313" key="5">
    <source>
        <dbReference type="Proteomes" id="UP000179807"/>
    </source>
</evidence>
<evidence type="ECO:0000256" key="2">
    <source>
        <dbReference type="SAM" id="SignalP"/>
    </source>
</evidence>
<feature type="chain" id="PRO_5012339772" evidence="2">
    <location>
        <begin position="21"/>
        <end position="394"/>
    </location>
</feature>
<feature type="signal peptide" evidence="2">
    <location>
        <begin position="1"/>
        <end position="20"/>
    </location>
</feature>
<gene>
    <name evidence="4" type="ORF">TRFO_37590</name>
</gene>
<keyword evidence="5" id="KW-1185">Reference proteome</keyword>
<evidence type="ECO:0000256" key="1">
    <source>
        <dbReference type="ARBA" id="ARBA00010271"/>
    </source>
</evidence>
<dbReference type="GeneID" id="94846227"/>
<proteinExistence type="inferred from homology"/>
<accession>A0A1J4JF36</accession>
<dbReference type="InterPro" id="IPR004263">
    <property type="entry name" value="Exostosin"/>
</dbReference>
<feature type="domain" description="Exostosin GT47" evidence="3">
    <location>
        <begin position="51"/>
        <end position="332"/>
    </location>
</feature>
<dbReference type="PANTHER" id="PTHR11062">
    <property type="entry name" value="EXOSTOSIN HEPARAN SULFATE GLYCOSYLTRANSFERASE -RELATED"/>
    <property type="match status" value="1"/>
</dbReference>
<comment type="similarity">
    <text evidence="1">Belongs to the glycosyltransferase 47 family.</text>
</comment>
<name>A0A1J4JF36_9EUKA</name>
<dbReference type="InterPro" id="IPR040911">
    <property type="entry name" value="Exostosin_GT47"/>
</dbReference>
<dbReference type="AlphaFoldDB" id="A0A1J4JF36"/>
<protein>
    <submittedName>
        <fullName evidence="4">Exostosin family protein</fullName>
    </submittedName>
</protein>
<dbReference type="EMBL" id="MLAK01001188">
    <property type="protein sequence ID" value="OHS96259.1"/>
    <property type="molecule type" value="Genomic_DNA"/>
</dbReference>
<reference evidence="4" key="1">
    <citation type="submission" date="2016-10" db="EMBL/GenBank/DDBJ databases">
        <authorList>
            <person name="Benchimol M."/>
            <person name="Almeida L.G."/>
            <person name="Vasconcelos A.T."/>
            <person name="Perreira-Neves A."/>
            <person name="Rosa I.A."/>
            <person name="Tasca T."/>
            <person name="Bogo M.R."/>
            <person name="de Souza W."/>
        </authorList>
    </citation>
    <scope>NUCLEOTIDE SEQUENCE [LARGE SCALE GENOMIC DNA]</scope>
    <source>
        <strain evidence="4">K</strain>
    </source>
</reference>